<dbReference type="SUPFAM" id="SSF54695">
    <property type="entry name" value="POZ domain"/>
    <property type="match status" value="1"/>
</dbReference>
<feature type="domain" description="BTB" evidence="1">
    <location>
        <begin position="25"/>
        <end position="86"/>
    </location>
</feature>
<dbReference type="PROSITE" id="PS50097">
    <property type="entry name" value="BTB"/>
    <property type="match status" value="1"/>
</dbReference>
<dbReference type="CDD" id="cd18186">
    <property type="entry name" value="BTB_POZ_ZBTB_KLHL-like"/>
    <property type="match status" value="1"/>
</dbReference>
<evidence type="ECO:0000259" key="1">
    <source>
        <dbReference type="PROSITE" id="PS50097"/>
    </source>
</evidence>
<dbReference type="Proteomes" id="UP000076842">
    <property type="component" value="Unassembled WGS sequence"/>
</dbReference>
<protein>
    <recommendedName>
        <fullName evidence="1">BTB domain-containing protein</fullName>
    </recommendedName>
</protein>
<dbReference type="OrthoDB" id="3357985at2759"/>
<name>A0A165GRJ0_9BASI</name>
<feature type="non-terminal residue" evidence="2">
    <location>
        <position position="151"/>
    </location>
</feature>
<organism evidence="2 3">
    <name type="scientific">Calocera cornea HHB12733</name>
    <dbReference type="NCBI Taxonomy" id="1353952"/>
    <lineage>
        <taxon>Eukaryota</taxon>
        <taxon>Fungi</taxon>
        <taxon>Dikarya</taxon>
        <taxon>Basidiomycota</taxon>
        <taxon>Agaricomycotina</taxon>
        <taxon>Dacrymycetes</taxon>
        <taxon>Dacrymycetales</taxon>
        <taxon>Dacrymycetaceae</taxon>
        <taxon>Calocera</taxon>
    </lineage>
</organism>
<evidence type="ECO:0000313" key="3">
    <source>
        <dbReference type="Proteomes" id="UP000076842"/>
    </source>
</evidence>
<dbReference type="SMART" id="SM00225">
    <property type="entry name" value="BTB"/>
    <property type="match status" value="1"/>
</dbReference>
<accession>A0A165GRJ0</accession>
<dbReference type="Pfam" id="PF00651">
    <property type="entry name" value="BTB"/>
    <property type="match status" value="1"/>
</dbReference>
<reference evidence="2 3" key="1">
    <citation type="journal article" date="2016" name="Mol. Biol. Evol.">
        <title>Comparative Genomics of Early-Diverging Mushroom-Forming Fungi Provides Insights into the Origins of Lignocellulose Decay Capabilities.</title>
        <authorList>
            <person name="Nagy L.G."/>
            <person name="Riley R."/>
            <person name="Tritt A."/>
            <person name="Adam C."/>
            <person name="Daum C."/>
            <person name="Floudas D."/>
            <person name="Sun H."/>
            <person name="Yadav J.S."/>
            <person name="Pangilinan J."/>
            <person name="Larsson K.H."/>
            <person name="Matsuura K."/>
            <person name="Barry K."/>
            <person name="Labutti K."/>
            <person name="Kuo R."/>
            <person name="Ohm R.A."/>
            <person name="Bhattacharya S.S."/>
            <person name="Shirouzu T."/>
            <person name="Yoshinaga Y."/>
            <person name="Martin F.M."/>
            <person name="Grigoriev I.V."/>
            <person name="Hibbett D.S."/>
        </authorList>
    </citation>
    <scope>NUCLEOTIDE SEQUENCE [LARGE SCALE GENOMIC DNA]</scope>
    <source>
        <strain evidence="2 3">HHB12733</strain>
    </source>
</reference>
<dbReference type="InterPro" id="IPR000210">
    <property type="entry name" value="BTB/POZ_dom"/>
</dbReference>
<dbReference type="InParanoid" id="A0A165GRJ0"/>
<proteinExistence type="predicted"/>
<dbReference type="STRING" id="1353952.A0A165GRJ0"/>
<gene>
    <name evidence="2" type="ORF">CALCODRAFT_432812</name>
</gene>
<dbReference type="EMBL" id="KV423952">
    <property type="protein sequence ID" value="KZT58384.1"/>
    <property type="molecule type" value="Genomic_DNA"/>
</dbReference>
<dbReference type="InterPro" id="IPR011333">
    <property type="entry name" value="SKP1/BTB/POZ_sf"/>
</dbReference>
<evidence type="ECO:0000313" key="2">
    <source>
        <dbReference type="EMBL" id="KZT58384.1"/>
    </source>
</evidence>
<sequence>MALYNLNTTSSGSFQVTEPFLDPAADVLLRSSDDALFRVHRAMLTVGSGFFRDMLALPQPKTEVEDIIIAWEEPAAVIDCLLRFAYPIEEPTIAAVDQIFDVIRAADKWQFEGPRLRLLAILLQSRLVQDHGMDIYSFFCEMGYDEKDKIA</sequence>
<dbReference type="Gene3D" id="3.30.710.10">
    <property type="entry name" value="Potassium Channel Kv1.1, Chain A"/>
    <property type="match status" value="1"/>
</dbReference>
<keyword evidence="3" id="KW-1185">Reference proteome</keyword>
<dbReference type="AlphaFoldDB" id="A0A165GRJ0"/>